<dbReference type="CDD" id="cd07989">
    <property type="entry name" value="LPLAT_AGPAT-like"/>
    <property type="match status" value="1"/>
</dbReference>
<reference evidence="5" key="1">
    <citation type="submission" date="2020-05" db="EMBL/GenBank/DDBJ databases">
        <authorList>
            <person name="Chiriac C."/>
            <person name="Salcher M."/>
            <person name="Ghai R."/>
            <person name="Kavagutti S V."/>
        </authorList>
    </citation>
    <scope>NUCLEOTIDE SEQUENCE</scope>
</reference>
<dbReference type="EMBL" id="CAFBPV010000053">
    <property type="protein sequence ID" value="CAB5031009.1"/>
    <property type="molecule type" value="Genomic_DNA"/>
</dbReference>
<feature type="region of interest" description="Disordered" evidence="3">
    <location>
        <begin position="239"/>
        <end position="259"/>
    </location>
</feature>
<evidence type="ECO:0000313" key="5">
    <source>
        <dbReference type="EMBL" id="CAB4814600.1"/>
    </source>
</evidence>
<organism evidence="5">
    <name type="scientific">freshwater metagenome</name>
    <dbReference type="NCBI Taxonomy" id="449393"/>
    <lineage>
        <taxon>unclassified sequences</taxon>
        <taxon>metagenomes</taxon>
        <taxon>ecological metagenomes</taxon>
    </lineage>
</organism>
<keyword evidence="2" id="KW-0012">Acyltransferase</keyword>
<dbReference type="GO" id="GO:0003841">
    <property type="term" value="F:1-acylglycerol-3-phosphate O-acyltransferase activity"/>
    <property type="evidence" value="ECO:0007669"/>
    <property type="project" value="TreeGrafter"/>
</dbReference>
<gene>
    <name evidence="5" type="ORF">UFOPK3124_00646</name>
    <name evidence="6" type="ORF">UFOPK4165_00658</name>
</gene>
<accession>A0A6J6YYE5</accession>
<dbReference type="EMBL" id="CAFAAY010000038">
    <property type="protein sequence ID" value="CAB4814600.1"/>
    <property type="molecule type" value="Genomic_DNA"/>
</dbReference>
<evidence type="ECO:0000256" key="3">
    <source>
        <dbReference type="SAM" id="MobiDB-lite"/>
    </source>
</evidence>
<dbReference type="InterPro" id="IPR002123">
    <property type="entry name" value="Plipid/glycerol_acylTrfase"/>
</dbReference>
<dbReference type="GO" id="GO:0006654">
    <property type="term" value="P:phosphatidic acid biosynthetic process"/>
    <property type="evidence" value="ECO:0007669"/>
    <property type="project" value="TreeGrafter"/>
</dbReference>
<dbReference type="GO" id="GO:0005886">
    <property type="term" value="C:plasma membrane"/>
    <property type="evidence" value="ECO:0007669"/>
    <property type="project" value="TreeGrafter"/>
</dbReference>
<evidence type="ECO:0000259" key="4">
    <source>
        <dbReference type="SMART" id="SM00563"/>
    </source>
</evidence>
<protein>
    <submittedName>
        <fullName evidence="5">Unannotated protein</fullName>
    </submittedName>
</protein>
<feature type="domain" description="Phospholipid/glycerol acyltransferase" evidence="4">
    <location>
        <begin position="53"/>
        <end position="171"/>
    </location>
</feature>
<evidence type="ECO:0000313" key="6">
    <source>
        <dbReference type="EMBL" id="CAB5031009.1"/>
    </source>
</evidence>
<evidence type="ECO:0000256" key="2">
    <source>
        <dbReference type="ARBA" id="ARBA00023315"/>
    </source>
</evidence>
<dbReference type="SMART" id="SM00563">
    <property type="entry name" value="PlsC"/>
    <property type="match status" value="1"/>
</dbReference>
<evidence type="ECO:0000256" key="1">
    <source>
        <dbReference type="ARBA" id="ARBA00022679"/>
    </source>
</evidence>
<proteinExistence type="predicted"/>
<dbReference type="PANTHER" id="PTHR10434:SF55">
    <property type="entry name" value="POSSIBLE ACYLTRANSFERASE"/>
    <property type="match status" value="1"/>
</dbReference>
<dbReference type="PANTHER" id="PTHR10434">
    <property type="entry name" value="1-ACYL-SN-GLYCEROL-3-PHOSPHATE ACYLTRANSFERASE"/>
    <property type="match status" value="1"/>
</dbReference>
<name>A0A6J6YYE5_9ZZZZ</name>
<dbReference type="SUPFAM" id="SSF69593">
    <property type="entry name" value="Glycerol-3-phosphate (1)-acyltransferase"/>
    <property type="match status" value="1"/>
</dbReference>
<dbReference type="AlphaFoldDB" id="A0A6J6YYE5"/>
<dbReference type="Pfam" id="PF01553">
    <property type="entry name" value="Acyltransferase"/>
    <property type="match status" value="1"/>
</dbReference>
<keyword evidence="1" id="KW-0808">Transferase</keyword>
<sequence length="259" mass="28496">MQSEEITYAAPTGRPLGTNPAFKFCARVLIPLLKAFTKRTWQGVEHIPQSGPAIVISNHLSYADVLFFAQFLYQNGRAPRFIGKRSIFEVPVIGRILIGAGQIPVERETAHASKALDHAVAALKAGHLIGIYPEGTLTRDEKLWPMVAKTGAARLAIISQLPIIPVAAWGIGDVLPPYKKVPRLWPRSKITLRAGKAIDMSAWYGKQDDPDALVQATAHIMGELTTMLEDIRGEKRPAHIFDPHTSGLPRTGNFKKKRS</sequence>